<dbReference type="RefSeq" id="WP_088917376.1">
    <property type="nucleotide sequence ID" value="NZ_CP018632.1"/>
</dbReference>
<keyword evidence="2" id="KW-1185">Reference proteome</keyword>
<protein>
    <submittedName>
        <fullName evidence="1">Uncharacterized protein</fullName>
    </submittedName>
</protein>
<proteinExistence type="predicted"/>
<dbReference type="Proteomes" id="UP000250079">
    <property type="component" value="Chromosome"/>
</dbReference>
<name>A0A2Z2NLJ2_9GAMM</name>
<sequence>MIGNTDDILARYQANALPSLADDASTEQLTTWAEALQLLRGEQLQADLEVLDSGTVGPQDANRVKRWITGNFQQQINDRISGQITARQSTLRDAHILAEMILDISDDDRMRIYNFAYGENGDDNQNRLAAGVRANEQMTLLANYFPDTTDTSLKDSATLIESAALRFQIMRKEATQTADELAKTPKKERPKRPEFLQGIEQELYHGGSYIGSISSKGTVVIESTDVGSITTDGRVWVRGNDAGSIEPNGQVWRNGTQVGLVEIAGDGGFWIDGNKNGAVAPYSGEWKRAAIVFVESWPMYDHSRLINHDCAHRT</sequence>
<dbReference type="EMBL" id="CP018632">
    <property type="protein sequence ID" value="ASJ72013.1"/>
    <property type="molecule type" value="Genomic_DNA"/>
</dbReference>
<organism evidence="1 2">
    <name type="scientific">Granulosicoccus antarcticus IMCC3135</name>
    <dbReference type="NCBI Taxonomy" id="1192854"/>
    <lineage>
        <taxon>Bacteria</taxon>
        <taxon>Pseudomonadati</taxon>
        <taxon>Pseudomonadota</taxon>
        <taxon>Gammaproteobacteria</taxon>
        <taxon>Chromatiales</taxon>
        <taxon>Granulosicoccaceae</taxon>
        <taxon>Granulosicoccus</taxon>
    </lineage>
</organism>
<evidence type="ECO:0000313" key="2">
    <source>
        <dbReference type="Proteomes" id="UP000250079"/>
    </source>
</evidence>
<reference evidence="1 2" key="1">
    <citation type="submission" date="2016-12" db="EMBL/GenBank/DDBJ databases">
        <authorList>
            <person name="Song W.-J."/>
            <person name="Kurnit D.M."/>
        </authorList>
    </citation>
    <scope>NUCLEOTIDE SEQUENCE [LARGE SCALE GENOMIC DNA]</scope>
    <source>
        <strain evidence="1 2">IMCC3135</strain>
    </source>
</reference>
<dbReference type="KEGG" id="gai:IMCC3135_09580"/>
<dbReference type="AlphaFoldDB" id="A0A2Z2NLJ2"/>
<accession>A0A2Z2NLJ2</accession>
<evidence type="ECO:0000313" key="1">
    <source>
        <dbReference type="EMBL" id="ASJ72013.1"/>
    </source>
</evidence>
<gene>
    <name evidence="1" type="ORF">IMCC3135_09580</name>
</gene>